<dbReference type="InterPro" id="IPR008271">
    <property type="entry name" value="Ser/Thr_kinase_AS"/>
</dbReference>
<dbReference type="FunFam" id="3.30.200.20:FF:000432">
    <property type="entry name" value="LRR receptor-like serine/threonine-protein kinase EFR"/>
    <property type="match status" value="1"/>
</dbReference>
<sequence>MSFTSSNISMHENMAELRLLNLCLIASISFKLITAFLILNLTGSRFAEAAHLGNDTDKLALLDIKSHLTDYPVDVFSTWNHSLHFCQWNGVRCSNRRQRVIGLTLKRMNLYGNLSPSIGNLSFLQSLDLSENSLDGSIPPEIGRLTRLKNLNLSFNSLAGGIPGDLSGCYNLIYVSLDHNSLKQQIPWEIGSLLKLERLYLSNNNITGQFPASIGNLSSLQEIDVSYNDMEGEIPETIGSLTNLTSLYLSLNQFSGVFPPAIYNLSSLRHLALTENDFRGNLRMDIGVVFPNIQDLWLSTNNFTGQIPVSLSNASNLLSLDLSSNYFTGNIPSTLGYLQNLNFLNIGYNLLGNHTDNDLLFLPSLANCSSLQVLDISVNQFGGKLTNSIANLSSQLNWLNMYGNSISGSIPEEIAGLVGLNTLILAENLFTGSIPTSIGNLPNLQDLSLSENHLTGEIPSSLGNLTQLLDLYLYNNSLEGRLPSSLSNLKRLQDARFCHNRLNGTIPPEFISLPSLTITLNLSHNSFIGPLPAEVGNLKFLSALDVSHNYLSSEIPRDLGLCVSLNTLNMENNFFQGSIPDLSRLRGLEYLDLSGNSLSGQIPEYFANFPSLMNLNLSCNNFEGEVPAAGVFKNESAVQVYGNNKLCGGIPQLHLQPCFEKDIGRHKKHVDLKLILPPVIVCSCLLLLFFSMLLLRRKILLRGANFPKSSFGRVYPRINFKELHDATEGFASKNLIGAGSFGTVYVGTLGPGEVPIAVKVLNLQRPGASKSFMAECKALANSRHRNLVKLVTVCSGTDYKGKDFKAFVYPYMSNGSLETWLHPEDDLSHDRNLNLLQRINIAIDIASALQYLHHQCQFPVIHCDLKPSNVLLDDDLTAHVSDFGLAKLLSRFRGEAYSSQFSSLGIKGTIGYIAPGEPNASCSSEDLVSFVCSAKKCSLTVLIHGPYHFPEYGTGSPVSTLGDVYSYGILLLELFTGRRPVNETFKDNFNLHNFVKLALLDEVLTIINQSALHEEDMKDAFLQDMNKEAMIDCLVSVLQIGIACSAENPQDRINMMQVVHRLVSVKESYLGLVRRKDSSPERRFNFSSYVSH</sequence>
<organism evidence="25">
    <name type="scientific">Sesamum latifolium</name>
    <dbReference type="NCBI Taxonomy" id="2727402"/>
    <lineage>
        <taxon>Eukaryota</taxon>
        <taxon>Viridiplantae</taxon>
        <taxon>Streptophyta</taxon>
        <taxon>Embryophyta</taxon>
        <taxon>Tracheophyta</taxon>
        <taxon>Spermatophyta</taxon>
        <taxon>Magnoliopsida</taxon>
        <taxon>eudicotyledons</taxon>
        <taxon>Gunneridae</taxon>
        <taxon>Pentapetalae</taxon>
        <taxon>asterids</taxon>
        <taxon>lamiids</taxon>
        <taxon>Lamiales</taxon>
        <taxon>Pedaliaceae</taxon>
        <taxon>Sesamum</taxon>
    </lineage>
</organism>
<dbReference type="InterPro" id="IPR013210">
    <property type="entry name" value="LRR_N_plant-typ"/>
</dbReference>
<evidence type="ECO:0000256" key="11">
    <source>
        <dbReference type="ARBA" id="ARBA00022729"/>
    </source>
</evidence>
<dbReference type="FunFam" id="3.80.10.10:FF:000095">
    <property type="entry name" value="LRR receptor-like serine/threonine-protein kinase GSO1"/>
    <property type="match status" value="1"/>
</dbReference>
<keyword evidence="15 22" id="KW-0067">ATP-binding</keyword>
<dbReference type="SMART" id="SM00220">
    <property type="entry name" value="S_TKc"/>
    <property type="match status" value="1"/>
</dbReference>
<dbReference type="FunFam" id="1.10.510.10:FF:000358">
    <property type="entry name" value="Putative leucine-rich repeat receptor-like serine/threonine-protein kinase"/>
    <property type="match status" value="1"/>
</dbReference>
<evidence type="ECO:0000256" key="23">
    <source>
        <dbReference type="SAM" id="Phobius"/>
    </source>
</evidence>
<dbReference type="PROSITE" id="PS00108">
    <property type="entry name" value="PROTEIN_KINASE_ST"/>
    <property type="match status" value="1"/>
</dbReference>
<dbReference type="InterPro" id="IPR051809">
    <property type="entry name" value="Plant_receptor-like_S/T_kinase"/>
</dbReference>
<accession>A0AAW2X842</accession>
<dbReference type="GO" id="GO:0051707">
    <property type="term" value="P:response to other organism"/>
    <property type="evidence" value="ECO:0007669"/>
    <property type="project" value="UniProtKB-ARBA"/>
</dbReference>
<dbReference type="GO" id="GO:0006952">
    <property type="term" value="P:defense response"/>
    <property type="evidence" value="ECO:0007669"/>
    <property type="project" value="UniProtKB-ARBA"/>
</dbReference>
<evidence type="ECO:0000256" key="16">
    <source>
        <dbReference type="ARBA" id="ARBA00022989"/>
    </source>
</evidence>
<feature type="transmembrane region" description="Helical" evidence="23">
    <location>
        <begin position="675"/>
        <end position="695"/>
    </location>
</feature>
<keyword evidence="17 23" id="KW-0472">Membrane</keyword>
<evidence type="ECO:0000256" key="3">
    <source>
        <dbReference type="ARBA" id="ARBA00008684"/>
    </source>
</evidence>
<evidence type="ECO:0000256" key="12">
    <source>
        <dbReference type="ARBA" id="ARBA00022737"/>
    </source>
</evidence>
<reference evidence="25" key="1">
    <citation type="submission" date="2020-06" db="EMBL/GenBank/DDBJ databases">
        <authorList>
            <person name="Li T."/>
            <person name="Hu X."/>
            <person name="Zhang T."/>
            <person name="Song X."/>
            <person name="Zhang H."/>
            <person name="Dai N."/>
            <person name="Sheng W."/>
            <person name="Hou X."/>
            <person name="Wei L."/>
        </authorList>
    </citation>
    <scope>NUCLEOTIDE SEQUENCE</scope>
    <source>
        <strain evidence="25">KEN1</strain>
        <tissue evidence="25">Leaf</tissue>
    </source>
</reference>
<dbReference type="SMART" id="SM00369">
    <property type="entry name" value="LRR_TYP"/>
    <property type="match status" value="7"/>
</dbReference>
<evidence type="ECO:0000256" key="6">
    <source>
        <dbReference type="ARBA" id="ARBA00022527"/>
    </source>
</evidence>
<dbReference type="Pfam" id="PF08263">
    <property type="entry name" value="LRRNT_2"/>
    <property type="match status" value="1"/>
</dbReference>
<comment type="similarity">
    <text evidence="3">Belongs to the protein kinase superfamily. Ser/Thr protein kinase family.</text>
</comment>
<evidence type="ECO:0000256" key="5">
    <source>
        <dbReference type="ARBA" id="ARBA00022475"/>
    </source>
</evidence>
<dbReference type="InterPro" id="IPR003591">
    <property type="entry name" value="Leu-rich_rpt_typical-subtyp"/>
</dbReference>
<evidence type="ECO:0000256" key="2">
    <source>
        <dbReference type="ARBA" id="ARBA00004479"/>
    </source>
</evidence>
<keyword evidence="7" id="KW-0597">Phosphoprotein</keyword>
<keyword evidence="16 23" id="KW-1133">Transmembrane helix</keyword>
<dbReference type="InterPro" id="IPR001245">
    <property type="entry name" value="Ser-Thr/Tyr_kinase_cat_dom"/>
</dbReference>
<dbReference type="PROSITE" id="PS00107">
    <property type="entry name" value="PROTEIN_KINASE_ATP"/>
    <property type="match status" value="1"/>
</dbReference>
<dbReference type="PROSITE" id="PS50011">
    <property type="entry name" value="PROTEIN_KINASE_DOM"/>
    <property type="match status" value="1"/>
</dbReference>
<reference evidence="25" key="2">
    <citation type="journal article" date="2024" name="Plant">
        <title>Genomic evolution and insights into agronomic trait innovations of Sesamum species.</title>
        <authorList>
            <person name="Miao H."/>
            <person name="Wang L."/>
            <person name="Qu L."/>
            <person name="Liu H."/>
            <person name="Sun Y."/>
            <person name="Le M."/>
            <person name="Wang Q."/>
            <person name="Wei S."/>
            <person name="Zheng Y."/>
            <person name="Lin W."/>
            <person name="Duan Y."/>
            <person name="Cao H."/>
            <person name="Xiong S."/>
            <person name="Wang X."/>
            <person name="Wei L."/>
            <person name="Li C."/>
            <person name="Ma Q."/>
            <person name="Ju M."/>
            <person name="Zhao R."/>
            <person name="Li G."/>
            <person name="Mu C."/>
            <person name="Tian Q."/>
            <person name="Mei H."/>
            <person name="Zhang T."/>
            <person name="Gao T."/>
            <person name="Zhang H."/>
        </authorList>
    </citation>
    <scope>NUCLEOTIDE SEQUENCE</scope>
    <source>
        <strain evidence="25">KEN1</strain>
    </source>
</reference>
<dbReference type="GO" id="GO:0004674">
    <property type="term" value="F:protein serine/threonine kinase activity"/>
    <property type="evidence" value="ECO:0007669"/>
    <property type="project" value="UniProtKB-KW"/>
</dbReference>
<evidence type="ECO:0000259" key="24">
    <source>
        <dbReference type="PROSITE" id="PS50011"/>
    </source>
</evidence>
<evidence type="ECO:0000256" key="14">
    <source>
        <dbReference type="ARBA" id="ARBA00022777"/>
    </source>
</evidence>
<evidence type="ECO:0000256" key="22">
    <source>
        <dbReference type="PROSITE-ProRule" id="PRU10141"/>
    </source>
</evidence>
<dbReference type="PRINTS" id="PR00019">
    <property type="entry name" value="LEURICHRPT"/>
</dbReference>
<keyword evidence="18 25" id="KW-0675">Receptor</keyword>
<keyword evidence="11" id="KW-0732">Signal</keyword>
<dbReference type="InterPro" id="IPR011009">
    <property type="entry name" value="Kinase-like_dom_sf"/>
</dbReference>
<dbReference type="Pfam" id="PF23598">
    <property type="entry name" value="LRR_14"/>
    <property type="match status" value="2"/>
</dbReference>
<evidence type="ECO:0000256" key="4">
    <source>
        <dbReference type="ARBA" id="ARBA00012513"/>
    </source>
</evidence>
<dbReference type="InterPro" id="IPR017441">
    <property type="entry name" value="Protein_kinase_ATP_BS"/>
</dbReference>
<evidence type="ECO:0000256" key="1">
    <source>
        <dbReference type="ARBA" id="ARBA00004162"/>
    </source>
</evidence>
<feature type="transmembrane region" description="Helical" evidence="23">
    <location>
        <begin position="20"/>
        <end position="39"/>
    </location>
</feature>
<gene>
    <name evidence="25" type="ORF">Slati_1560700</name>
</gene>
<comment type="subcellular location">
    <subcellularLocation>
        <location evidence="1">Cell membrane</location>
        <topology evidence="1">Single-pass membrane protein</topology>
    </subcellularLocation>
    <subcellularLocation>
        <location evidence="2">Membrane</location>
        <topology evidence="2">Single-pass type I membrane protein</topology>
    </subcellularLocation>
</comment>
<dbReference type="GO" id="GO:0005886">
    <property type="term" value="C:plasma membrane"/>
    <property type="evidence" value="ECO:0007669"/>
    <property type="project" value="UniProtKB-SubCell"/>
</dbReference>
<evidence type="ECO:0000256" key="17">
    <source>
        <dbReference type="ARBA" id="ARBA00023136"/>
    </source>
</evidence>
<dbReference type="Gene3D" id="3.30.200.20">
    <property type="entry name" value="Phosphorylase Kinase, domain 1"/>
    <property type="match status" value="1"/>
</dbReference>
<protein>
    <recommendedName>
        <fullName evidence="4">non-specific serine/threonine protein kinase</fullName>
        <ecNumber evidence="4">2.7.11.1</ecNumber>
    </recommendedName>
</protein>
<evidence type="ECO:0000256" key="10">
    <source>
        <dbReference type="ARBA" id="ARBA00022692"/>
    </source>
</evidence>
<dbReference type="InterPro" id="IPR001611">
    <property type="entry name" value="Leu-rich_rpt"/>
</dbReference>
<dbReference type="SMART" id="SM00365">
    <property type="entry name" value="LRR_SD22"/>
    <property type="match status" value="5"/>
</dbReference>
<keyword evidence="19" id="KW-0325">Glycoprotein</keyword>
<keyword evidence="10 23" id="KW-0812">Transmembrane</keyword>
<dbReference type="InterPro" id="IPR000719">
    <property type="entry name" value="Prot_kinase_dom"/>
</dbReference>
<dbReference type="Pfam" id="PF07714">
    <property type="entry name" value="PK_Tyr_Ser-Thr"/>
    <property type="match status" value="1"/>
</dbReference>
<dbReference type="Gene3D" id="1.10.510.10">
    <property type="entry name" value="Transferase(Phosphotransferase) domain 1"/>
    <property type="match status" value="1"/>
</dbReference>
<comment type="catalytic activity">
    <reaction evidence="21">
        <text>L-seryl-[protein] + ATP = O-phospho-L-seryl-[protein] + ADP + H(+)</text>
        <dbReference type="Rhea" id="RHEA:17989"/>
        <dbReference type="Rhea" id="RHEA-COMP:9863"/>
        <dbReference type="Rhea" id="RHEA-COMP:11604"/>
        <dbReference type="ChEBI" id="CHEBI:15378"/>
        <dbReference type="ChEBI" id="CHEBI:29999"/>
        <dbReference type="ChEBI" id="CHEBI:30616"/>
        <dbReference type="ChEBI" id="CHEBI:83421"/>
        <dbReference type="ChEBI" id="CHEBI:456216"/>
        <dbReference type="EC" id="2.7.11.1"/>
    </reaction>
</comment>
<name>A0AAW2X842_9LAMI</name>
<proteinExistence type="inferred from homology"/>
<evidence type="ECO:0000256" key="13">
    <source>
        <dbReference type="ARBA" id="ARBA00022741"/>
    </source>
</evidence>
<evidence type="ECO:0000256" key="7">
    <source>
        <dbReference type="ARBA" id="ARBA00022553"/>
    </source>
</evidence>
<keyword evidence="12" id="KW-0677">Repeat</keyword>
<comment type="catalytic activity">
    <reaction evidence="20">
        <text>L-threonyl-[protein] + ATP = O-phospho-L-threonyl-[protein] + ADP + H(+)</text>
        <dbReference type="Rhea" id="RHEA:46608"/>
        <dbReference type="Rhea" id="RHEA-COMP:11060"/>
        <dbReference type="Rhea" id="RHEA-COMP:11605"/>
        <dbReference type="ChEBI" id="CHEBI:15378"/>
        <dbReference type="ChEBI" id="CHEBI:30013"/>
        <dbReference type="ChEBI" id="CHEBI:30616"/>
        <dbReference type="ChEBI" id="CHEBI:61977"/>
        <dbReference type="ChEBI" id="CHEBI:456216"/>
        <dbReference type="EC" id="2.7.11.1"/>
    </reaction>
</comment>
<keyword evidence="5" id="KW-1003">Cell membrane</keyword>
<evidence type="ECO:0000313" key="25">
    <source>
        <dbReference type="EMBL" id="KAL0450043.1"/>
    </source>
</evidence>
<dbReference type="InterPro" id="IPR032675">
    <property type="entry name" value="LRR_dom_sf"/>
</dbReference>
<dbReference type="AlphaFoldDB" id="A0AAW2X842"/>
<feature type="domain" description="Protein kinase" evidence="24">
    <location>
        <begin position="730"/>
        <end position="1070"/>
    </location>
</feature>
<dbReference type="SUPFAM" id="SSF52058">
    <property type="entry name" value="L domain-like"/>
    <property type="match status" value="1"/>
</dbReference>
<dbReference type="EMBL" id="JACGWN010000005">
    <property type="protein sequence ID" value="KAL0450043.1"/>
    <property type="molecule type" value="Genomic_DNA"/>
</dbReference>
<dbReference type="PANTHER" id="PTHR27008:SF499">
    <property type="entry name" value="OS06G0581500 PROTEIN"/>
    <property type="match status" value="1"/>
</dbReference>
<evidence type="ECO:0000256" key="9">
    <source>
        <dbReference type="ARBA" id="ARBA00022679"/>
    </source>
</evidence>
<evidence type="ECO:0000256" key="18">
    <source>
        <dbReference type="ARBA" id="ARBA00023170"/>
    </source>
</evidence>
<evidence type="ECO:0000256" key="21">
    <source>
        <dbReference type="ARBA" id="ARBA00048679"/>
    </source>
</evidence>
<dbReference type="PANTHER" id="PTHR27008">
    <property type="entry name" value="OS04G0122200 PROTEIN"/>
    <property type="match status" value="1"/>
</dbReference>
<dbReference type="SUPFAM" id="SSF56112">
    <property type="entry name" value="Protein kinase-like (PK-like)"/>
    <property type="match status" value="1"/>
</dbReference>
<keyword evidence="6" id="KW-0723">Serine/threonine-protein kinase</keyword>
<dbReference type="SUPFAM" id="SSF52047">
    <property type="entry name" value="RNI-like"/>
    <property type="match status" value="1"/>
</dbReference>
<feature type="binding site" evidence="22">
    <location>
        <position position="759"/>
    </location>
    <ligand>
        <name>ATP</name>
        <dbReference type="ChEBI" id="CHEBI:30616"/>
    </ligand>
</feature>
<keyword evidence="14 25" id="KW-0418">Kinase</keyword>
<dbReference type="Pfam" id="PF00560">
    <property type="entry name" value="LRR_1"/>
    <property type="match status" value="6"/>
</dbReference>
<keyword evidence="8" id="KW-0433">Leucine-rich repeat</keyword>
<evidence type="ECO:0000256" key="19">
    <source>
        <dbReference type="ARBA" id="ARBA00023180"/>
    </source>
</evidence>
<dbReference type="InterPro" id="IPR055414">
    <property type="entry name" value="LRR_R13L4/SHOC2-like"/>
</dbReference>
<dbReference type="FunFam" id="3.80.10.10:FF:000288">
    <property type="entry name" value="LRR receptor-like serine/threonine-protein kinase EFR"/>
    <property type="match status" value="1"/>
</dbReference>
<evidence type="ECO:0000256" key="8">
    <source>
        <dbReference type="ARBA" id="ARBA00022614"/>
    </source>
</evidence>
<comment type="caution">
    <text evidence="25">The sequence shown here is derived from an EMBL/GenBank/DDBJ whole genome shotgun (WGS) entry which is preliminary data.</text>
</comment>
<dbReference type="Gene3D" id="3.80.10.10">
    <property type="entry name" value="Ribonuclease Inhibitor"/>
    <property type="match status" value="4"/>
</dbReference>
<dbReference type="EC" id="2.7.11.1" evidence="4"/>
<dbReference type="GO" id="GO:0005524">
    <property type="term" value="F:ATP binding"/>
    <property type="evidence" value="ECO:0007669"/>
    <property type="project" value="UniProtKB-UniRule"/>
</dbReference>
<evidence type="ECO:0000256" key="20">
    <source>
        <dbReference type="ARBA" id="ARBA00047899"/>
    </source>
</evidence>
<evidence type="ECO:0000256" key="15">
    <source>
        <dbReference type="ARBA" id="ARBA00022840"/>
    </source>
</evidence>
<keyword evidence="9" id="KW-0808">Transferase</keyword>
<keyword evidence="13 22" id="KW-0547">Nucleotide-binding</keyword>